<dbReference type="InterPro" id="IPR038727">
    <property type="entry name" value="NadR/Ttd14_AAA_dom"/>
</dbReference>
<evidence type="ECO:0000259" key="1">
    <source>
        <dbReference type="Pfam" id="PF13521"/>
    </source>
</evidence>
<proteinExistence type="predicted"/>
<organism evidence="2 3">
    <name type="scientific">Cupriavidus basilensis</name>
    <dbReference type="NCBI Taxonomy" id="68895"/>
    <lineage>
        <taxon>Bacteria</taxon>
        <taxon>Pseudomonadati</taxon>
        <taxon>Pseudomonadota</taxon>
        <taxon>Betaproteobacteria</taxon>
        <taxon>Burkholderiales</taxon>
        <taxon>Burkholderiaceae</taxon>
        <taxon>Cupriavidus</taxon>
    </lineage>
</organism>
<name>A0ABT6AU76_9BURK</name>
<protein>
    <submittedName>
        <fullName evidence="2">AAA family ATPase</fullName>
    </submittedName>
</protein>
<keyword evidence="3" id="KW-1185">Reference proteome</keyword>
<dbReference type="Gene3D" id="3.40.50.300">
    <property type="entry name" value="P-loop containing nucleotide triphosphate hydrolases"/>
    <property type="match status" value="1"/>
</dbReference>
<evidence type="ECO:0000313" key="2">
    <source>
        <dbReference type="EMBL" id="MDF3836175.1"/>
    </source>
</evidence>
<comment type="caution">
    <text evidence="2">The sequence shown here is derived from an EMBL/GenBank/DDBJ whole genome shotgun (WGS) entry which is preliminary data.</text>
</comment>
<feature type="domain" description="NadR/Ttd14 AAA" evidence="1">
    <location>
        <begin position="9"/>
        <end position="172"/>
    </location>
</feature>
<dbReference type="Proteomes" id="UP001216674">
    <property type="component" value="Unassembled WGS sequence"/>
</dbReference>
<dbReference type="InterPro" id="IPR027417">
    <property type="entry name" value="P-loop_NTPase"/>
</dbReference>
<reference evidence="2 3" key="1">
    <citation type="submission" date="2023-03" db="EMBL/GenBank/DDBJ databases">
        <title>Draft assemblies of triclosan tolerant bacteria isolated from returned activated sludge.</title>
        <authorList>
            <person name="Van Hamelsveld S."/>
        </authorList>
    </citation>
    <scope>NUCLEOTIDE SEQUENCE [LARGE SCALE GENOMIC DNA]</scope>
    <source>
        <strain evidence="2 3">GW210010_S58</strain>
    </source>
</reference>
<evidence type="ECO:0000313" key="3">
    <source>
        <dbReference type="Proteomes" id="UP001216674"/>
    </source>
</evidence>
<dbReference type="Pfam" id="PF13521">
    <property type="entry name" value="AAA_28"/>
    <property type="match status" value="1"/>
</dbReference>
<dbReference type="EMBL" id="JARJLM010000417">
    <property type="protein sequence ID" value="MDF3836175.1"/>
    <property type="molecule type" value="Genomic_DNA"/>
</dbReference>
<accession>A0ABT6AU76</accession>
<gene>
    <name evidence="2" type="ORF">P3W85_24955</name>
</gene>
<sequence>MTIVTTRFFILTGGPGAGKSTLIGELARRGFATSAEVGREIIREQSSVDGRGLPWVDPSLFAELMLSREMRNHRAHAGGTAPVFFDRGVPDVAGYLSLSGLPVPPHMEAAARQYRYHRRVFVLPPWEDIYARDAERRQSLEEAERTFDAMVRTYAGYGYELVEVPRLPVGQRADFVESLIGG</sequence>
<dbReference type="RefSeq" id="WP_017225651.1">
    <property type="nucleotide sequence ID" value="NZ_JARJLM010000417.1"/>
</dbReference>
<dbReference type="SUPFAM" id="SSF52540">
    <property type="entry name" value="P-loop containing nucleoside triphosphate hydrolases"/>
    <property type="match status" value="1"/>
</dbReference>